<dbReference type="Pfam" id="PF12704">
    <property type="entry name" value="MacB_PCD"/>
    <property type="match status" value="1"/>
</dbReference>
<evidence type="ECO:0008006" key="12">
    <source>
        <dbReference type="Google" id="ProtNLM"/>
    </source>
</evidence>
<feature type="domain" description="MacB-like periplasmic core" evidence="9">
    <location>
        <begin position="18"/>
        <end position="236"/>
    </location>
</feature>
<dbReference type="EMBL" id="MFEC01000024">
    <property type="protein sequence ID" value="OGE70994.1"/>
    <property type="molecule type" value="Genomic_DNA"/>
</dbReference>
<comment type="caution">
    <text evidence="10">The sequence shown here is derived from an EMBL/GenBank/DDBJ whole genome shotgun (WGS) entry which is preliminary data.</text>
</comment>
<dbReference type="InterPro" id="IPR050250">
    <property type="entry name" value="Macrolide_Exporter_MacB"/>
</dbReference>
<dbReference type="GO" id="GO:0005886">
    <property type="term" value="C:plasma membrane"/>
    <property type="evidence" value="ECO:0007669"/>
    <property type="project" value="UniProtKB-SubCell"/>
</dbReference>
<keyword evidence="4 7" id="KW-1133">Transmembrane helix</keyword>
<evidence type="ECO:0000256" key="2">
    <source>
        <dbReference type="ARBA" id="ARBA00022475"/>
    </source>
</evidence>
<dbReference type="PANTHER" id="PTHR30572:SF4">
    <property type="entry name" value="ABC TRANSPORTER PERMEASE YTRF"/>
    <property type="match status" value="1"/>
</dbReference>
<keyword evidence="3 7" id="KW-0812">Transmembrane</keyword>
<accession>A0A1F5N057</accession>
<evidence type="ECO:0000259" key="8">
    <source>
        <dbReference type="Pfam" id="PF02687"/>
    </source>
</evidence>
<keyword evidence="5 7" id="KW-0472">Membrane</keyword>
<comment type="similarity">
    <text evidence="6">Belongs to the ABC-4 integral membrane protein family.</text>
</comment>
<feature type="transmembrane region" description="Helical" evidence="7">
    <location>
        <begin position="355"/>
        <end position="375"/>
    </location>
</feature>
<evidence type="ECO:0000256" key="5">
    <source>
        <dbReference type="ARBA" id="ARBA00023136"/>
    </source>
</evidence>
<evidence type="ECO:0000259" key="9">
    <source>
        <dbReference type="Pfam" id="PF12704"/>
    </source>
</evidence>
<evidence type="ECO:0000313" key="10">
    <source>
        <dbReference type="EMBL" id="OGE70994.1"/>
    </source>
</evidence>
<name>A0A1F5N057_9BACT</name>
<dbReference type="AlphaFoldDB" id="A0A1F5N057"/>
<evidence type="ECO:0000256" key="3">
    <source>
        <dbReference type="ARBA" id="ARBA00022692"/>
    </source>
</evidence>
<proteinExistence type="inferred from homology"/>
<evidence type="ECO:0000256" key="4">
    <source>
        <dbReference type="ARBA" id="ARBA00022989"/>
    </source>
</evidence>
<dbReference type="Proteomes" id="UP000177135">
    <property type="component" value="Unassembled WGS sequence"/>
</dbReference>
<dbReference type="Pfam" id="PF02687">
    <property type="entry name" value="FtsX"/>
    <property type="match status" value="1"/>
</dbReference>
<evidence type="ECO:0000256" key="7">
    <source>
        <dbReference type="SAM" id="Phobius"/>
    </source>
</evidence>
<dbReference type="InterPro" id="IPR003838">
    <property type="entry name" value="ABC3_permease_C"/>
</dbReference>
<protein>
    <recommendedName>
        <fullName evidence="12">Multidrug ABC transporter substrate-binding protein</fullName>
    </recommendedName>
</protein>
<keyword evidence="2" id="KW-1003">Cell membrane</keyword>
<evidence type="ECO:0000256" key="1">
    <source>
        <dbReference type="ARBA" id="ARBA00004651"/>
    </source>
</evidence>
<sequence length="392" mass="42002">MIFNLALTAILANKLRAFLTMLGIVIGVTSVILLIALVSGLQTYITNQIQGLGSNLMFVMPGRMGGARSPGGVQANRLVYSDTVNLRTKLGSEAEVSASIQRNATLKFGNKRDKDVSIFGVEANYPEIISIDLTSGRFFKQSEQEASRKVAVIGPTVVVNLFGTGQALGKPIDIAGTKYTVIGITEKKGSVFGMDQDNSVYVPFQTAQRQFGIDRLNTIYISAKLAENVKLVQDKSTAILKKRLSEDEFTIQTQEQTLSTISQITGVLTAALGGIAAISLLVGGIGIMNIMLVSVTERTREIGLRKAVGAKPKDIRNQFLVEAIVLSGLGGIAGIILGITLSFIIGRFFTTTIPWWSILLSFGFSTAVGVIFGVAPAIRASRLNPIEALRSE</sequence>
<dbReference type="GO" id="GO:0022857">
    <property type="term" value="F:transmembrane transporter activity"/>
    <property type="evidence" value="ECO:0007669"/>
    <property type="project" value="TreeGrafter"/>
</dbReference>
<gene>
    <name evidence="10" type="ORF">A2617_00205</name>
</gene>
<dbReference type="PANTHER" id="PTHR30572">
    <property type="entry name" value="MEMBRANE COMPONENT OF TRANSPORTER-RELATED"/>
    <property type="match status" value="1"/>
</dbReference>
<feature type="transmembrane region" description="Helical" evidence="7">
    <location>
        <begin position="267"/>
        <end position="295"/>
    </location>
</feature>
<comment type="subcellular location">
    <subcellularLocation>
        <location evidence="1">Cell membrane</location>
        <topology evidence="1">Multi-pass membrane protein</topology>
    </subcellularLocation>
</comment>
<feature type="transmembrane region" description="Helical" evidence="7">
    <location>
        <begin position="21"/>
        <end position="45"/>
    </location>
</feature>
<feature type="domain" description="ABC3 transporter permease C-terminal" evidence="8">
    <location>
        <begin position="275"/>
        <end position="385"/>
    </location>
</feature>
<evidence type="ECO:0000256" key="6">
    <source>
        <dbReference type="ARBA" id="ARBA00038076"/>
    </source>
</evidence>
<evidence type="ECO:0000313" key="11">
    <source>
        <dbReference type="Proteomes" id="UP000177135"/>
    </source>
</evidence>
<organism evidence="10 11">
    <name type="scientific">Candidatus Daviesbacteria bacterium RIFOXYD1_FULL_41_10</name>
    <dbReference type="NCBI Taxonomy" id="1797801"/>
    <lineage>
        <taxon>Bacteria</taxon>
        <taxon>Candidatus Daviesiibacteriota</taxon>
    </lineage>
</organism>
<reference evidence="10 11" key="1">
    <citation type="journal article" date="2016" name="Nat. Commun.">
        <title>Thousands of microbial genomes shed light on interconnected biogeochemical processes in an aquifer system.</title>
        <authorList>
            <person name="Anantharaman K."/>
            <person name="Brown C.T."/>
            <person name="Hug L.A."/>
            <person name="Sharon I."/>
            <person name="Castelle C.J."/>
            <person name="Probst A.J."/>
            <person name="Thomas B.C."/>
            <person name="Singh A."/>
            <person name="Wilkins M.J."/>
            <person name="Karaoz U."/>
            <person name="Brodie E.L."/>
            <person name="Williams K.H."/>
            <person name="Hubbard S.S."/>
            <person name="Banfield J.F."/>
        </authorList>
    </citation>
    <scope>NUCLEOTIDE SEQUENCE [LARGE SCALE GENOMIC DNA]</scope>
</reference>
<feature type="transmembrane region" description="Helical" evidence="7">
    <location>
        <begin position="319"/>
        <end position="349"/>
    </location>
</feature>
<dbReference type="InterPro" id="IPR025857">
    <property type="entry name" value="MacB_PCD"/>
</dbReference>